<gene>
    <name evidence="9" type="ORF">CM83_19646</name>
    <name evidence="10" type="ORF">CM83_19649</name>
</gene>
<reference evidence="9" key="2">
    <citation type="submission" date="2014-07" db="EMBL/GenBank/DDBJ databases">
        <authorList>
            <person name="Hull J."/>
        </authorList>
    </citation>
    <scope>NUCLEOTIDE SEQUENCE</scope>
</reference>
<dbReference type="EMBL" id="GBHO01001327">
    <property type="protein sequence ID" value="JAG42277.1"/>
    <property type="molecule type" value="Transcribed_RNA"/>
</dbReference>
<evidence type="ECO:0000313" key="11">
    <source>
        <dbReference type="EMBL" id="JAG60476.1"/>
    </source>
</evidence>
<keyword evidence="6" id="KW-0206">Cytoskeleton</keyword>
<reference evidence="9" key="1">
    <citation type="journal article" date="2014" name="PLoS ONE">
        <title>Transcriptome-Based Identification of ABC Transporters in the Western Tarnished Plant Bug Lygus hesperus.</title>
        <authorList>
            <person name="Hull J.J."/>
            <person name="Chaney K."/>
            <person name="Geib S.M."/>
            <person name="Fabrick J.A."/>
            <person name="Brent C.S."/>
            <person name="Walsh D."/>
            <person name="Lavine L.C."/>
        </authorList>
    </citation>
    <scope>NUCLEOTIDE SEQUENCE</scope>
</reference>
<reference evidence="11" key="3">
    <citation type="submission" date="2014-09" db="EMBL/GenBank/DDBJ databases">
        <authorList>
            <person name="Magalhaes I.L.F."/>
            <person name="Oliveira U."/>
            <person name="Santos F.R."/>
            <person name="Vidigal T.H.D.A."/>
            <person name="Brescovit A.D."/>
            <person name="Santos A.J."/>
        </authorList>
    </citation>
    <scope>NUCLEOTIDE SEQUENCE</scope>
</reference>
<dbReference type="GO" id="GO:0030992">
    <property type="term" value="C:intraciliary transport particle B"/>
    <property type="evidence" value="ECO:0007669"/>
    <property type="project" value="TreeGrafter"/>
</dbReference>
<feature type="compositionally biased region" description="Basic and acidic residues" evidence="8">
    <location>
        <begin position="34"/>
        <end position="44"/>
    </location>
</feature>
<dbReference type="PANTHER" id="PTHR13376">
    <property type="entry name" value="INTRAFLAGELLAR TRANSPORT PROTEIN 46 HOMOLOG"/>
    <property type="match status" value="1"/>
</dbReference>
<evidence type="ECO:0000256" key="2">
    <source>
        <dbReference type="ARBA" id="ARBA00007700"/>
    </source>
</evidence>
<keyword evidence="7" id="KW-0966">Cell projection</keyword>
<dbReference type="Pfam" id="PF12317">
    <property type="entry name" value="IFT46_B_C"/>
    <property type="match status" value="1"/>
</dbReference>
<feature type="compositionally biased region" description="Acidic residues" evidence="8">
    <location>
        <begin position="1"/>
        <end position="13"/>
    </location>
</feature>
<feature type="region of interest" description="Disordered" evidence="8">
    <location>
        <begin position="1"/>
        <end position="88"/>
    </location>
</feature>
<dbReference type="GO" id="GO:0005815">
    <property type="term" value="C:microtubule organizing center"/>
    <property type="evidence" value="ECO:0007669"/>
    <property type="project" value="TreeGrafter"/>
</dbReference>
<evidence type="ECO:0000256" key="4">
    <source>
        <dbReference type="ARBA" id="ARBA00022490"/>
    </source>
</evidence>
<dbReference type="AlphaFoldDB" id="A0A0A9ZI17"/>
<protein>
    <recommendedName>
        <fullName evidence="3">Intraflagellar transport protein 46 homolog</fullName>
    </recommendedName>
</protein>
<comment type="subcellular location">
    <subcellularLocation>
        <location evidence="1">Cytoplasm</location>
        <location evidence="1">Cytoskeleton</location>
        <location evidence="1">Cilium basal body</location>
    </subcellularLocation>
</comment>
<dbReference type="GO" id="GO:0060271">
    <property type="term" value="P:cilium assembly"/>
    <property type="evidence" value="ECO:0007669"/>
    <property type="project" value="TreeGrafter"/>
</dbReference>
<accession>A0A0A9ZI17</accession>
<dbReference type="EMBL" id="GBRD01005345">
    <property type="protein sequence ID" value="JAG60476.1"/>
    <property type="molecule type" value="Transcribed_RNA"/>
</dbReference>
<organism evidence="9">
    <name type="scientific">Lygus hesperus</name>
    <name type="common">Western plant bug</name>
    <dbReference type="NCBI Taxonomy" id="30085"/>
    <lineage>
        <taxon>Eukaryota</taxon>
        <taxon>Metazoa</taxon>
        <taxon>Ecdysozoa</taxon>
        <taxon>Arthropoda</taxon>
        <taxon>Hexapoda</taxon>
        <taxon>Insecta</taxon>
        <taxon>Pterygota</taxon>
        <taxon>Neoptera</taxon>
        <taxon>Paraneoptera</taxon>
        <taxon>Hemiptera</taxon>
        <taxon>Heteroptera</taxon>
        <taxon>Panheteroptera</taxon>
        <taxon>Cimicomorpha</taxon>
        <taxon>Miridae</taxon>
        <taxon>Mirini</taxon>
        <taxon>Lygus</taxon>
    </lineage>
</organism>
<sequence length="324" mass="36875">MYDDEIDIDDAEDVMSNSGKSPEPPPRSGGKLEMSAEMRPKVERPQSANRSNRSLRQMTPVGKSFIPEDDNTLDHSDSSENTDEDEDELQAATLEGYLLNWAYDPKDYEHLNVTPEIREIFQYITFYTPQVIDLEFKLHPFVPDYIPAVGDIDGFIKVARPDGVDDQLGITVLDEPCTAQSEPAVMHLRLRAATKQSSAKTVVVKKLQNADKNPKAVEKWIKDIGELHKTKPAPTIQYSRPMPDVDSLMQEWPPEFEEKLNEVGLPLEDLEVDLLTYVDVICALFDIPRYESRIESLHVLFSLYSAVKNYKNENQDETPDQEDD</sequence>
<evidence type="ECO:0000256" key="5">
    <source>
        <dbReference type="ARBA" id="ARBA00023069"/>
    </source>
</evidence>
<proteinExistence type="inferred from homology"/>
<dbReference type="GO" id="GO:0031514">
    <property type="term" value="C:motile cilium"/>
    <property type="evidence" value="ECO:0007669"/>
    <property type="project" value="TreeGrafter"/>
</dbReference>
<keyword evidence="4" id="KW-0963">Cytoplasm</keyword>
<dbReference type="InterPro" id="IPR022088">
    <property type="entry name" value="Intraflagellar_transp_cmplxB"/>
</dbReference>
<evidence type="ECO:0000256" key="1">
    <source>
        <dbReference type="ARBA" id="ARBA00004120"/>
    </source>
</evidence>
<evidence type="ECO:0000256" key="6">
    <source>
        <dbReference type="ARBA" id="ARBA00023212"/>
    </source>
</evidence>
<name>A0A0A9ZI17_LYGHE</name>
<evidence type="ECO:0000313" key="10">
    <source>
        <dbReference type="EMBL" id="JAG42277.1"/>
    </source>
</evidence>
<dbReference type="PANTHER" id="PTHR13376:SF0">
    <property type="entry name" value="INTRAFLAGELLAR TRANSPORT PROTEIN 46 HOMOLOG"/>
    <property type="match status" value="1"/>
</dbReference>
<evidence type="ECO:0000256" key="8">
    <source>
        <dbReference type="SAM" id="MobiDB-lite"/>
    </source>
</evidence>
<keyword evidence="5" id="KW-0969">Cilium</keyword>
<dbReference type="GO" id="GO:0042073">
    <property type="term" value="P:intraciliary transport"/>
    <property type="evidence" value="ECO:0007669"/>
    <property type="project" value="InterPro"/>
</dbReference>
<evidence type="ECO:0000313" key="9">
    <source>
        <dbReference type="EMBL" id="JAG42275.1"/>
    </source>
</evidence>
<evidence type="ECO:0000256" key="7">
    <source>
        <dbReference type="ARBA" id="ARBA00023273"/>
    </source>
</evidence>
<dbReference type="EMBL" id="GBHO01001329">
    <property type="protein sequence ID" value="JAG42275.1"/>
    <property type="molecule type" value="Transcribed_RNA"/>
</dbReference>
<feature type="compositionally biased region" description="Polar residues" evidence="8">
    <location>
        <begin position="46"/>
        <end position="57"/>
    </location>
</feature>
<comment type="similarity">
    <text evidence="2">Belongs to the IFT46 family.</text>
</comment>
<evidence type="ECO:0000256" key="3">
    <source>
        <dbReference type="ARBA" id="ARBA00017206"/>
    </source>
</evidence>